<proteinExistence type="predicted"/>
<dbReference type="Proteomes" id="UP000593562">
    <property type="component" value="Unassembled WGS sequence"/>
</dbReference>
<dbReference type="InterPro" id="IPR039928">
    <property type="entry name" value="LNK"/>
</dbReference>
<name>A0A7J7D7X2_TRIWF</name>
<dbReference type="EMBL" id="JAAARO010000009">
    <property type="protein sequence ID" value="KAF5742465.1"/>
    <property type="molecule type" value="Genomic_DNA"/>
</dbReference>
<dbReference type="InParanoid" id="A0A7J7D7X2"/>
<organism evidence="1 2">
    <name type="scientific">Tripterygium wilfordii</name>
    <name type="common">Thunder God vine</name>
    <dbReference type="NCBI Taxonomy" id="458696"/>
    <lineage>
        <taxon>Eukaryota</taxon>
        <taxon>Viridiplantae</taxon>
        <taxon>Streptophyta</taxon>
        <taxon>Embryophyta</taxon>
        <taxon>Tracheophyta</taxon>
        <taxon>Spermatophyta</taxon>
        <taxon>Magnoliopsida</taxon>
        <taxon>eudicotyledons</taxon>
        <taxon>Gunneridae</taxon>
        <taxon>Pentapetalae</taxon>
        <taxon>rosids</taxon>
        <taxon>fabids</taxon>
        <taxon>Celastrales</taxon>
        <taxon>Celastraceae</taxon>
        <taxon>Tripterygium</taxon>
    </lineage>
</organism>
<sequence>MLIDNLSKDMILDSRSFSSDEHSIGSSKYLKMHAFSPAVGWKREANSSQFLPYSSEQNDGTTIEASQINISAPSEQNIIDERVDEESSVKESVLQELEMVMTQLTDKTRICFRDAFYRLAKNSERHMVE</sequence>
<dbReference type="AlphaFoldDB" id="A0A7J7D7X2"/>
<keyword evidence="2" id="KW-1185">Reference proteome</keyword>
<gene>
    <name evidence="1" type="ORF">HS088_TW09G00514</name>
</gene>
<reference evidence="1 2" key="1">
    <citation type="journal article" date="2020" name="Nat. Commun.">
        <title>Genome of Tripterygium wilfordii and identification of cytochrome P450 involved in triptolide biosynthesis.</title>
        <authorList>
            <person name="Tu L."/>
            <person name="Su P."/>
            <person name="Zhang Z."/>
            <person name="Gao L."/>
            <person name="Wang J."/>
            <person name="Hu T."/>
            <person name="Zhou J."/>
            <person name="Zhang Y."/>
            <person name="Zhao Y."/>
            <person name="Liu Y."/>
            <person name="Song Y."/>
            <person name="Tong Y."/>
            <person name="Lu Y."/>
            <person name="Yang J."/>
            <person name="Xu C."/>
            <person name="Jia M."/>
            <person name="Peters R.J."/>
            <person name="Huang L."/>
            <person name="Gao W."/>
        </authorList>
    </citation>
    <scope>NUCLEOTIDE SEQUENCE [LARGE SCALE GENOMIC DNA]</scope>
    <source>
        <strain evidence="2">cv. XIE 37</strain>
        <tissue evidence="1">Leaf</tissue>
    </source>
</reference>
<evidence type="ECO:0000313" key="2">
    <source>
        <dbReference type="Proteomes" id="UP000593562"/>
    </source>
</evidence>
<dbReference type="GO" id="GO:0007623">
    <property type="term" value="P:circadian rhythm"/>
    <property type="evidence" value="ECO:0007669"/>
    <property type="project" value="InterPro"/>
</dbReference>
<protein>
    <submittedName>
        <fullName evidence="1">Uncharacterized protein</fullName>
    </submittedName>
</protein>
<dbReference type="GO" id="GO:0006355">
    <property type="term" value="P:regulation of DNA-templated transcription"/>
    <property type="evidence" value="ECO:0007669"/>
    <property type="project" value="InterPro"/>
</dbReference>
<dbReference type="PANTHER" id="PTHR33334">
    <property type="entry name" value="PROTEIN LNK1"/>
    <property type="match status" value="1"/>
</dbReference>
<dbReference type="PANTHER" id="PTHR33334:SF10">
    <property type="entry name" value="PROTEIN LNK4"/>
    <property type="match status" value="1"/>
</dbReference>
<accession>A0A7J7D7X2</accession>
<comment type="caution">
    <text evidence="1">The sequence shown here is derived from an EMBL/GenBank/DDBJ whole genome shotgun (WGS) entry which is preliminary data.</text>
</comment>
<evidence type="ECO:0000313" key="1">
    <source>
        <dbReference type="EMBL" id="KAF5742465.1"/>
    </source>
</evidence>